<evidence type="ECO:0000313" key="6">
    <source>
        <dbReference type="EMBL" id="OKA28008.1"/>
    </source>
</evidence>
<accession>A0A853ZV21</accession>
<dbReference type="RefSeq" id="WP_073509031.1">
    <property type="nucleotide sequence ID" value="NZ_MPJD01000006.1"/>
</dbReference>
<proteinExistence type="predicted"/>
<dbReference type="InterPro" id="IPR017731">
    <property type="entry name" value="TssM1-like"/>
</dbReference>
<keyword evidence="1" id="KW-0812">Transmembrane</keyword>
<dbReference type="PANTHER" id="PTHR36153">
    <property type="entry name" value="INNER MEMBRANE PROTEIN-RELATED"/>
    <property type="match status" value="1"/>
</dbReference>
<feature type="transmembrane region" description="Helical" evidence="1">
    <location>
        <begin position="46"/>
        <end position="64"/>
    </location>
</feature>
<dbReference type="InterPro" id="IPR048677">
    <property type="entry name" value="TssM1_hel"/>
</dbReference>
<feature type="transmembrane region" description="Helical" evidence="1">
    <location>
        <begin position="378"/>
        <end position="397"/>
    </location>
</feature>
<feature type="domain" description="Type VI secretion system component TssM1 helical" evidence="5">
    <location>
        <begin position="845"/>
        <end position="948"/>
    </location>
</feature>
<dbReference type="Pfam" id="PF21070">
    <property type="entry name" value="IcmF_helical"/>
    <property type="match status" value="1"/>
</dbReference>
<evidence type="ECO:0000259" key="2">
    <source>
        <dbReference type="Pfam" id="PF06744"/>
    </source>
</evidence>
<feature type="domain" description="IcmF-related" evidence="3">
    <location>
        <begin position="457"/>
        <end position="719"/>
    </location>
</feature>
<dbReference type="PANTHER" id="PTHR36153:SF1">
    <property type="entry name" value="TYPE VI SECRETION SYSTEM COMPONENT TSSM1"/>
    <property type="match status" value="1"/>
</dbReference>
<gene>
    <name evidence="6" type="ORF">BOH74_04155</name>
</gene>
<comment type="caution">
    <text evidence="6">The sequence shown here is derived from an EMBL/GenBank/DDBJ whole genome shotgun (WGS) entry which is preliminary data.</text>
</comment>
<evidence type="ECO:0000313" key="7">
    <source>
        <dbReference type="Proteomes" id="UP000185990"/>
    </source>
</evidence>
<evidence type="ECO:0000259" key="5">
    <source>
        <dbReference type="Pfam" id="PF21070"/>
    </source>
</evidence>
<dbReference type="InterPro" id="IPR009612">
    <property type="entry name" value="IcmF-rel"/>
</dbReference>
<dbReference type="AlphaFoldDB" id="A0A853ZV21"/>
<sequence>MLLRVLKTLLRASPWLLGLILTMYLIVIHGPRLAIDGHAPLAGTGARALLCAVLAALVLGVVWFRRRGNKPVEGQPASPQVILDESSERELALRERLGAWRRRTAGQLPGFLLIGPAGVDKGPLLGLPANAEEDLRCSSVGGFALFDIGANLINQRQPQEARLWRRLLDDLDPSTGLHLRGLILVLSAARLHSAAPQELDQIALTLRARLEELANRFGKGLTVQLIVSDCEQLPGYTESLAWLAADRREFSLEFAPASANRQLLDGLEQRMGALVEGLDSSELERLQREPDVQVRARLFGFMPMWRGFAGTLQGVLNTALAQERGIAQVALQSVRFSAHPAALEAPAPALLRALQTCRRPGRLRVFLRQGGAWVRPRAHCLVLLISLLAAVLLLNMYREQDRRLEQVDQLVAAVQQATQHQLPATLGAGALLRLDRFAGIARLLSQRWTPWGTDRQLRRLSGELYARELQQVLLVDVMQRLQDSLRPQAMTGDEALRQNLALYLMLGGETGMDTSAMRDWYMGVAGGQGEVQRLRLESHMQRLLALLAKSGPQPLDRSLIEQARQRLAAQPLAQRLYQQLLERMQGQSLAEFSITSVLGAEGLLLFARRSGESLVEGVPGLYTLEGYRRFETLLKPLLAFALAQERSVMGRSDMLASAPVEREILALYHQDYIAHWDVFFDDLQIAGLDQHEHLPRRLMQLARADSPLLVLLREVARHTELAPALVPEGWLEQAQKQAQRLQPASEITGAQPEVAAHPVALHFQPLHRWLGASAPESPARALHAAVKGAALLMQANQKAVSLKVAVPPSEVLQRLNEEIEQLPGLLQPVYMDIAQLGQQQVQQQARASLANAWSSEVAPLCERALSGRYPFAGASASDVSLDDFNRMFAADGAVQGFIEQHLGAQLDTVSRPWRLNQNDAGETLDASLLQTLEQVAQVREGFFSPGQAQAHFEFELSPLTMSAGIASFTLSVDDRRLDYRHGPLRAATFEFPGKALGTELRASVTLLDGRTLTRRAEGAWAWLRLLDGIQQVPTADPRVRHLILDFEGEEVRLQLRAERSAMPFNGEILSRIRCQLTGISAEAIQYSEFS</sequence>
<evidence type="ECO:0000256" key="1">
    <source>
        <dbReference type="SAM" id="Phobius"/>
    </source>
</evidence>
<feature type="domain" description="Type VI secretion system IcmF C-terminal" evidence="2">
    <location>
        <begin position="954"/>
        <end position="1058"/>
    </location>
</feature>
<organism evidence="6 7">
    <name type="scientific">Pseudomonas versuta</name>
    <dbReference type="NCBI Taxonomy" id="1788301"/>
    <lineage>
        <taxon>Bacteria</taxon>
        <taxon>Pseudomonadati</taxon>
        <taxon>Pseudomonadota</taxon>
        <taxon>Gammaproteobacteria</taxon>
        <taxon>Pseudomonadales</taxon>
        <taxon>Pseudomonadaceae</taxon>
        <taxon>Pseudomonas</taxon>
    </lineage>
</organism>
<feature type="domain" description="Type VI secretion system component TssM1 N-terminal" evidence="4">
    <location>
        <begin position="161"/>
        <end position="342"/>
    </location>
</feature>
<dbReference type="Pfam" id="PF14331">
    <property type="entry name" value="IcmF-related_N"/>
    <property type="match status" value="1"/>
</dbReference>
<evidence type="ECO:0000259" key="3">
    <source>
        <dbReference type="Pfam" id="PF06761"/>
    </source>
</evidence>
<feature type="transmembrane region" description="Helical" evidence="1">
    <location>
        <begin position="12"/>
        <end position="34"/>
    </location>
</feature>
<dbReference type="NCBIfam" id="TIGR03348">
    <property type="entry name" value="VI_IcmF"/>
    <property type="match status" value="1"/>
</dbReference>
<name>A0A853ZV21_9PSED</name>
<evidence type="ECO:0000259" key="4">
    <source>
        <dbReference type="Pfam" id="PF14331"/>
    </source>
</evidence>
<dbReference type="InterPro" id="IPR025743">
    <property type="entry name" value="TssM1_N"/>
</dbReference>
<keyword evidence="1" id="KW-1133">Transmembrane helix</keyword>
<dbReference type="EMBL" id="MPJD01000006">
    <property type="protein sequence ID" value="OKA28008.1"/>
    <property type="molecule type" value="Genomic_DNA"/>
</dbReference>
<keyword evidence="1" id="KW-0472">Membrane</keyword>
<dbReference type="Proteomes" id="UP000185990">
    <property type="component" value="Unassembled WGS sequence"/>
</dbReference>
<dbReference type="Pfam" id="PF06761">
    <property type="entry name" value="IcmF-related"/>
    <property type="match status" value="1"/>
</dbReference>
<protein>
    <recommendedName>
        <fullName evidence="8">Type VI secretion protein VasK</fullName>
    </recommendedName>
</protein>
<dbReference type="InterPro" id="IPR053156">
    <property type="entry name" value="T6SS_TssM-like"/>
</dbReference>
<reference evidence="6 7" key="1">
    <citation type="submission" date="2016-11" db="EMBL/GenBank/DDBJ databases">
        <title>Draft genome of Pseudomonas versuta A4R1.12.</title>
        <authorList>
            <person name="See-Too W.-S."/>
        </authorList>
    </citation>
    <scope>NUCLEOTIDE SEQUENCE [LARGE SCALE GENOMIC DNA]</scope>
    <source>
        <strain evidence="6 7">A4R1.12</strain>
    </source>
</reference>
<evidence type="ECO:0008006" key="8">
    <source>
        <dbReference type="Google" id="ProtNLM"/>
    </source>
</evidence>
<dbReference type="InterPro" id="IPR010623">
    <property type="entry name" value="IcmF_C"/>
</dbReference>
<dbReference type="Pfam" id="PF06744">
    <property type="entry name" value="IcmF_C"/>
    <property type="match status" value="1"/>
</dbReference>